<dbReference type="InterPro" id="IPR029044">
    <property type="entry name" value="Nucleotide-diphossugar_trans"/>
</dbReference>
<evidence type="ECO:0000313" key="3">
    <source>
        <dbReference type="Proteomes" id="UP000529637"/>
    </source>
</evidence>
<comment type="caution">
    <text evidence="2">The sequence shown here is derived from an EMBL/GenBank/DDBJ whole genome shotgun (WGS) entry which is preliminary data.</text>
</comment>
<proteinExistence type="predicted"/>
<sequence>MIAPQVSICLPLYNGERYLQECLDSVTGQTFGDVEIILIDDGSTDGTLDIAERFARLDSRVRLLRNTANLGLVGNWNRCLDVARGTWIKYVFQDDVLDPACIAALYEAAHGDALLVACERSFLFEDGTASATRDSYERHAKQIHALFAGGHLSAEALQRFAIEQFCVNPLGEPTSVMVHTRAFERFGRFNPDFVSLCDLEFWLRVGVNSGATVVPRSLASFRVHGAATSAINLAERLYRNTTLDPLLLLHEYLHAPHFAGVRSMAGRMGSPLAARFRNRKHWARATAEWARAASHGRSSQSNDLRQIARTYPALRTGHVEHMLWRASLRLRGRGAPVPESLLDTPSR</sequence>
<name>A0A7Y6NL73_9BURK</name>
<dbReference type="EMBL" id="JABWMJ010000002">
    <property type="protein sequence ID" value="NUZ05154.1"/>
    <property type="molecule type" value="Genomic_DNA"/>
</dbReference>
<accession>A0A7Y6NL73</accession>
<reference evidence="2 3" key="1">
    <citation type="submission" date="2020-06" db="EMBL/GenBank/DDBJ databases">
        <title>Schlegella sp. ID0723 isolated from air conditioner.</title>
        <authorList>
            <person name="Kim D.Y."/>
            <person name="Kim D.-U."/>
        </authorList>
    </citation>
    <scope>NUCLEOTIDE SEQUENCE [LARGE SCALE GENOMIC DNA]</scope>
    <source>
        <strain evidence="2 3">ID0723</strain>
    </source>
</reference>
<dbReference type="SUPFAM" id="SSF53448">
    <property type="entry name" value="Nucleotide-diphospho-sugar transferases"/>
    <property type="match status" value="1"/>
</dbReference>
<feature type="domain" description="Glycosyltransferase 2-like" evidence="1">
    <location>
        <begin position="7"/>
        <end position="130"/>
    </location>
</feature>
<keyword evidence="2" id="KW-0808">Transferase</keyword>
<dbReference type="Gene3D" id="3.90.550.10">
    <property type="entry name" value="Spore Coat Polysaccharide Biosynthesis Protein SpsA, Chain A"/>
    <property type="match status" value="1"/>
</dbReference>
<dbReference type="PANTHER" id="PTHR22916">
    <property type="entry name" value="GLYCOSYLTRANSFERASE"/>
    <property type="match status" value="1"/>
</dbReference>
<dbReference type="Proteomes" id="UP000529637">
    <property type="component" value="Unassembled WGS sequence"/>
</dbReference>
<organism evidence="2 3">
    <name type="scientific">Piscinibacter koreensis</name>
    <dbReference type="NCBI Taxonomy" id="2742824"/>
    <lineage>
        <taxon>Bacteria</taxon>
        <taxon>Pseudomonadati</taxon>
        <taxon>Pseudomonadota</taxon>
        <taxon>Betaproteobacteria</taxon>
        <taxon>Burkholderiales</taxon>
        <taxon>Sphaerotilaceae</taxon>
        <taxon>Piscinibacter</taxon>
    </lineage>
</organism>
<dbReference type="GO" id="GO:0016758">
    <property type="term" value="F:hexosyltransferase activity"/>
    <property type="evidence" value="ECO:0007669"/>
    <property type="project" value="UniProtKB-ARBA"/>
</dbReference>
<dbReference type="RefSeq" id="WP_176066783.1">
    <property type="nucleotide sequence ID" value="NZ_JABWMJ010000002.1"/>
</dbReference>
<evidence type="ECO:0000313" key="2">
    <source>
        <dbReference type="EMBL" id="NUZ05154.1"/>
    </source>
</evidence>
<dbReference type="AlphaFoldDB" id="A0A7Y6NL73"/>
<dbReference type="InterPro" id="IPR001173">
    <property type="entry name" value="Glyco_trans_2-like"/>
</dbReference>
<gene>
    <name evidence="2" type="ORF">HQN59_05190</name>
</gene>
<dbReference type="PANTHER" id="PTHR22916:SF3">
    <property type="entry name" value="UDP-GLCNAC:BETAGAL BETA-1,3-N-ACETYLGLUCOSAMINYLTRANSFERASE-LIKE PROTEIN 1"/>
    <property type="match status" value="1"/>
</dbReference>
<keyword evidence="3" id="KW-1185">Reference proteome</keyword>
<dbReference type="Pfam" id="PF00535">
    <property type="entry name" value="Glycos_transf_2"/>
    <property type="match status" value="1"/>
</dbReference>
<evidence type="ECO:0000259" key="1">
    <source>
        <dbReference type="Pfam" id="PF00535"/>
    </source>
</evidence>
<protein>
    <submittedName>
        <fullName evidence="2">Glycosyltransferase family 2 protein</fullName>
    </submittedName>
</protein>